<keyword evidence="2" id="KW-1185">Reference proteome</keyword>
<gene>
    <name evidence="1" type="ordered locus">Plim_1516</name>
</gene>
<proteinExistence type="predicted"/>
<dbReference type="STRING" id="521674.Plim_1516"/>
<dbReference type="EMBL" id="CP001744">
    <property type="protein sequence ID" value="ADG67349.1"/>
    <property type="molecule type" value="Genomic_DNA"/>
</dbReference>
<reference evidence="1 2" key="1">
    <citation type="journal article" date="2010" name="Stand. Genomic Sci.">
        <title>Complete genome sequence of Planctomyces limnophilus type strain (Mu 290).</title>
        <authorList>
            <person name="Labutti K."/>
            <person name="Sikorski J."/>
            <person name="Schneider S."/>
            <person name="Nolan M."/>
            <person name="Lucas S."/>
            <person name="Glavina Del Rio T."/>
            <person name="Tice H."/>
            <person name="Cheng J.F."/>
            <person name="Goodwin L."/>
            <person name="Pitluck S."/>
            <person name="Liolios K."/>
            <person name="Ivanova N."/>
            <person name="Mavromatis K."/>
            <person name="Mikhailova N."/>
            <person name="Pati A."/>
            <person name="Chen A."/>
            <person name="Palaniappan K."/>
            <person name="Land M."/>
            <person name="Hauser L."/>
            <person name="Chang Y.J."/>
            <person name="Jeffries C.D."/>
            <person name="Tindall B.J."/>
            <person name="Rohde M."/>
            <person name="Goker M."/>
            <person name="Woyke T."/>
            <person name="Bristow J."/>
            <person name="Eisen J.A."/>
            <person name="Markowitz V."/>
            <person name="Hugenholtz P."/>
            <person name="Kyrpides N.C."/>
            <person name="Klenk H.P."/>
            <person name="Lapidus A."/>
        </authorList>
    </citation>
    <scope>NUCLEOTIDE SEQUENCE [LARGE SCALE GENOMIC DNA]</scope>
    <source>
        <strain evidence="2">ATCC 43296 / DSM 3776 / IFAM 1008 / 290</strain>
    </source>
</reference>
<evidence type="ECO:0000313" key="2">
    <source>
        <dbReference type="Proteomes" id="UP000002220"/>
    </source>
</evidence>
<evidence type="ECO:0000313" key="1">
    <source>
        <dbReference type="EMBL" id="ADG67349.1"/>
    </source>
</evidence>
<dbReference type="KEGG" id="plm:Plim_1516"/>
<protein>
    <submittedName>
        <fullName evidence="1">Uncharacterized protein</fullName>
    </submittedName>
</protein>
<organism evidence="1 2">
    <name type="scientific">Planctopirus limnophila (strain ATCC 43296 / DSM 3776 / IFAM 1008 / Mu 290)</name>
    <name type="common">Planctomyces limnophilus</name>
    <dbReference type="NCBI Taxonomy" id="521674"/>
    <lineage>
        <taxon>Bacteria</taxon>
        <taxon>Pseudomonadati</taxon>
        <taxon>Planctomycetota</taxon>
        <taxon>Planctomycetia</taxon>
        <taxon>Planctomycetales</taxon>
        <taxon>Planctomycetaceae</taxon>
        <taxon>Planctopirus</taxon>
    </lineage>
</organism>
<dbReference type="AlphaFoldDB" id="D5SW64"/>
<dbReference type="Proteomes" id="UP000002220">
    <property type="component" value="Chromosome"/>
</dbReference>
<dbReference type="HOGENOM" id="CLU_3046446_0_0_0"/>
<sequence length="54" mass="6109">MLGKLDNRIRFQFGASESVGFPLLNDRIDSFGFINRKGGVDFKDRGAVQFLEKT</sequence>
<accession>D5SW64</accession>
<name>D5SW64_PLAL2</name>